<comment type="caution">
    <text evidence="1">The sequence shown here is derived from an EMBL/GenBank/DDBJ whole genome shotgun (WGS) entry which is preliminary data.</text>
</comment>
<dbReference type="EMBL" id="JAAFZH010000015">
    <property type="protein sequence ID" value="NDU98099.1"/>
    <property type="molecule type" value="Genomic_DNA"/>
</dbReference>
<evidence type="ECO:0008006" key="3">
    <source>
        <dbReference type="Google" id="ProtNLM"/>
    </source>
</evidence>
<reference evidence="1 2" key="1">
    <citation type="submission" date="2020-02" db="EMBL/GenBank/DDBJ databases">
        <title>Draft genome sequence of two Spirosoma agri KCTC 52727 and Spirosoma terrae KCTC 52035.</title>
        <authorList>
            <person name="Rojas J."/>
            <person name="Ambika Manirajan B."/>
            <person name="Suarez C."/>
            <person name="Ratering S."/>
            <person name="Schnell S."/>
        </authorList>
    </citation>
    <scope>NUCLEOTIDE SEQUENCE [LARGE SCALE GENOMIC DNA]</scope>
    <source>
        <strain evidence="1 2">KCTC 52035</strain>
    </source>
</reference>
<accession>A0A6L9LMJ1</accession>
<evidence type="ECO:0000313" key="2">
    <source>
        <dbReference type="Proteomes" id="UP000474175"/>
    </source>
</evidence>
<dbReference type="Proteomes" id="UP000474175">
    <property type="component" value="Unassembled WGS sequence"/>
</dbReference>
<sequence length="152" mass="16448">MLAQVSKADSPFKARNTIYVEGLGSGGFYSVNYERLVLLKTTHAFGYRAGASYYGMSPNRANLIGEVFTLLGTGKHHADFGLGLTASKASWGELMPGVQPWDLYAVPRASYRYQKPTGGLMLRAGFTPTFKLTRANATNHGPWGGVAVGYSF</sequence>
<gene>
    <name evidence="1" type="ORF">GK108_24665</name>
</gene>
<keyword evidence="2" id="KW-1185">Reference proteome</keyword>
<protein>
    <recommendedName>
        <fullName evidence="3">DUF3575 domain-containing protein</fullName>
    </recommendedName>
</protein>
<name>A0A6L9LMJ1_9BACT</name>
<organism evidence="1 2">
    <name type="scientific">Spirosoma terrae</name>
    <dbReference type="NCBI Taxonomy" id="1968276"/>
    <lineage>
        <taxon>Bacteria</taxon>
        <taxon>Pseudomonadati</taxon>
        <taxon>Bacteroidota</taxon>
        <taxon>Cytophagia</taxon>
        <taxon>Cytophagales</taxon>
        <taxon>Cytophagaceae</taxon>
        <taxon>Spirosoma</taxon>
    </lineage>
</organism>
<dbReference type="AlphaFoldDB" id="A0A6L9LMJ1"/>
<evidence type="ECO:0000313" key="1">
    <source>
        <dbReference type="EMBL" id="NDU98099.1"/>
    </source>
</evidence>
<proteinExistence type="predicted"/>
<dbReference type="RefSeq" id="WP_163954218.1">
    <property type="nucleotide sequence ID" value="NZ_JAAFZH010000015.1"/>
</dbReference>